<evidence type="ECO:0000256" key="5">
    <source>
        <dbReference type="ARBA" id="ARBA00022989"/>
    </source>
</evidence>
<proteinExistence type="inferred from homology"/>
<name>A0ABQ9E9C3_TEGGR</name>
<dbReference type="Proteomes" id="UP001217089">
    <property type="component" value="Unassembled WGS sequence"/>
</dbReference>
<comment type="subcellular location">
    <subcellularLocation>
        <location evidence="1">Membrane</location>
        <topology evidence="1">Multi-pass membrane protein</topology>
    </subcellularLocation>
</comment>
<evidence type="ECO:0000256" key="11">
    <source>
        <dbReference type="RuleBase" id="RU000679"/>
    </source>
</evidence>
<keyword evidence="12" id="KW-0732">Signal</keyword>
<keyword evidence="2 11" id="KW-0813">Transport</keyword>
<evidence type="ECO:0000256" key="6">
    <source>
        <dbReference type="ARBA" id="ARBA00023053"/>
    </source>
</evidence>
<comment type="caution">
    <text evidence="13">The sequence shown here is derived from an EMBL/GenBank/DDBJ whole genome shotgun (WGS) entry which is preliminary data.</text>
</comment>
<dbReference type="PRINTS" id="PR01078">
    <property type="entry name" value="AMINACHANNEL"/>
</dbReference>
<evidence type="ECO:0000256" key="7">
    <source>
        <dbReference type="ARBA" id="ARBA00023065"/>
    </source>
</evidence>
<keyword evidence="4 11" id="KW-0812">Transmembrane</keyword>
<keyword evidence="14" id="KW-1185">Reference proteome</keyword>
<evidence type="ECO:0000256" key="1">
    <source>
        <dbReference type="ARBA" id="ARBA00004141"/>
    </source>
</evidence>
<evidence type="ECO:0000256" key="4">
    <source>
        <dbReference type="ARBA" id="ARBA00022692"/>
    </source>
</evidence>
<gene>
    <name evidence="13" type="ORF">KUTeg_021609</name>
</gene>
<keyword evidence="9 11" id="KW-0739">Sodium transport</keyword>
<sequence>MTLIGCLVYLVITIHSEIINYLNHPTTTSIDIDVVETLNFPAVTICNLSPSNRSKMKLDNEKALNYYTAMFNIHYRSEGVNWSDPYYEENGYFEPESVEYMMNNISMELDEFIQFCMFNNLFQRCSDIFKPRFTSFGSCYVFNHDGQMKTGMKGERYNLILEIIIDQKNYFYGLSHGSGIKHKYLPYPYKAFRNGYCLDTKDKSFINPLKYSQNYSVN</sequence>
<organism evidence="13 14">
    <name type="scientific">Tegillarca granosa</name>
    <name type="common">Malaysian cockle</name>
    <name type="synonym">Anadara granosa</name>
    <dbReference type="NCBI Taxonomy" id="220873"/>
    <lineage>
        <taxon>Eukaryota</taxon>
        <taxon>Metazoa</taxon>
        <taxon>Spiralia</taxon>
        <taxon>Lophotrochozoa</taxon>
        <taxon>Mollusca</taxon>
        <taxon>Bivalvia</taxon>
        <taxon>Autobranchia</taxon>
        <taxon>Pteriomorphia</taxon>
        <taxon>Arcoida</taxon>
        <taxon>Arcoidea</taxon>
        <taxon>Arcidae</taxon>
        <taxon>Tegillarca</taxon>
    </lineage>
</organism>
<dbReference type="Pfam" id="PF00858">
    <property type="entry name" value="ASC"/>
    <property type="match status" value="1"/>
</dbReference>
<evidence type="ECO:0000256" key="2">
    <source>
        <dbReference type="ARBA" id="ARBA00022448"/>
    </source>
</evidence>
<evidence type="ECO:0000256" key="9">
    <source>
        <dbReference type="ARBA" id="ARBA00023201"/>
    </source>
</evidence>
<keyword evidence="3 11" id="KW-0894">Sodium channel</keyword>
<accession>A0ABQ9E9C3</accession>
<evidence type="ECO:0000256" key="10">
    <source>
        <dbReference type="ARBA" id="ARBA00023303"/>
    </source>
</evidence>
<dbReference type="EMBL" id="JARBDR010000919">
    <property type="protein sequence ID" value="KAJ8300090.1"/>
    <property type="molecule type" value="Genomic_DNA"/>
</dbReference>
<keyword evidence="8" id="KW-0472">Membrane</keyword>
<feature type="non-terminal residue" evidence="13">
    <location>
        <position position="218"/>
    </location>
</feature>
<reference evidence="13 14" key="1">
    <citation type="submission" date="2022-12" db="EMBL/GenBank/DDBJ databases">
        <title>Chromosome-level genome of Tegillarca granosa.</title>
        <authorList>
            <person name="Kim J."/>
        </authorList>
    </citation>
    <scope>NUCLEOTIDE SEQUENCE [LARGE SCALE GENOMIC DNA]</scope>
    <source>
        <strain evidence="13">Teg-2019</strain>
        <tissue evidence="13">Adductor muscle</tissue>
    </source>
</reference>
<dbReference type="InterPro" id="IPR001873">
    <property type="entry name" value="ENaC"/>
</dbReference>
<dbReference type="PANTHER" id="PTHR11690:SF300">
    <property type="entry name" value="PICKPOCKET PROTEIN 19"/>
    <property type="match status" value="1"/>
</dbReference>
<comment type="similarity">
    <text evidence="11">Belongs to the amiloride-sensitive sodium channel (TC 1.A.6) family.</text>
</comment>
<dbReference type="Gene3D" id="2.60.470.10">
    <property type="entry name" value="Acid-sensing ion channels like domains"/>
    <property type="match status" value="1"/>
</dbReference>
<evidence type="ECO:0000313" key="14">
    <source>
        <dbReference type="Proteomes" id="UP001217089"/>
    </source>
</evidence>
<keyword evidence="10 11" id="KW-0407">Ion channel</keyword>
<dbReference type="PANTHER" id="PTHR11690">
    <property type="entry name" value="AMILORIDE-SENSITIVE SODIUM CHANNEL-RELATED"/>
    <property type="match status" value="1"/>
</dbReference>
<evidence type="ECO:0000256" key="3">
    <source>
        <dbReference type="ARBA" id="ARBA00022461"/>
    </source>
</evidence>
<feature type="chain" id="PRO_5046067833" evidence="12">
    <location>
        <begin position="17"/>
        <end position="218"/>
    </location>
</feature>
<keyword evidence="5" id="KW-1133">Transmembrane helix</keyword>
<keyword evidence="7 11" id="KW-0406">Ion transport</keyword>
<evidence type="ECO:0000256" key="8">
    <source>
        <dbReference type="ARBA" id="ARBA00023136"/>
    </source>
</evidence>
<protein>
    <submittedName>
        <fullName evidence="13">Uncharacterized protein</fullName>
    </submittedName>
</protein>
<evidence type="ECO:0000256" key="12">
    <source>
        <dbReference type="SAM" id="SignalP"/>
    </source>
</evidence>
<feature type="signal peptide" evidence="12">
    <location>
        <begin position="1"/>
        <end position="16"/>
    </location>
</feature>
<evidence type="ECO:0000313" key="13">
    <source>
        <dbReference type="EMBL" id="KAJ8300090.1"/>
    </source>
</evidence>
<keyword evidence="6" id="KW-0915">Sodium</keyword>